<dbReference type="GO" id="GO:0051604">
    <property type="term" value="P:protein maturation"/>
    <property type="evidence" value="ECO:0007669"/>
    <property type="project" value="InterPro"/>
</dbReference>
<feature type="compositionally biased region" description="Basic and acidic residues" evidence="9">
    <location>
        <begin position="679"/>
        <end position="692"/>
    </location>
</feature>
<reference evidence="13 14" key="1">
    <citation type="submission" date="2014-11" db="EMBL/GenBank/DDBJ databases">
        <authorList>
            <person name="Zhu J."/>
            <person name="Qi W."/>
            <person name="Song R."/>
        </authorList>
    </citation>
    <scope>NUCLEOTIDE SEQUENCE [LARGE SCALE GENOMIC DNA]</scope>
</reference>
<organism evidence="13 14">
    <name type="scientific">Vitrella brassicaformis (strain CCMP3155)</name>
    <dbReference type="NCBI Taxonomy" id="1169540"/>
    <lineage>
        <taxon>Eukaryota</taxon>
        <taxon>Sar</taxon>
        <taxon>Alveolata</taxon>
        <taxon>Colpodellida</taxon>
        <taxon>Vitrellaceae</taxon>
        <taxon>Vitrella</taxon>
    </lineage>
</organism>
<dbReference type="VEuPathDB" id="CryptoDB:Vbra_15571"/>
<dbReference type="OMA" id="CYIICNY"/>
<keyword evidence="6 10" id="KW-0472">Membrane</keyword>
<evidence type="ECO:0000256" key="3">
    <source>
        <dbReference type="ARBA" id="ARBA00022692"/>
    </source>
</evidence>
<accession>A0A0G4FJF9</accession>
<dbReference type="InterPro" id="IPR057434">
    <property type="entry name" value="LMF1/2_N"/>
</dbReference>
<dbReference type="EMBL" id="CDMY01000447">
    <property type="protein sequence ID" value="CEM13756.1"/>
    <property type="molecule type" value="Genomic_DNA"/>
</dbReference>
<keyword evidence="4" id="KW-0256">Endoplasmic reticulum</keyword>
<feature type="transmembrane region" description="Helical" evidence="10">
    <location>
        <begin position="18"/>
        <end position="39"/>
    </location>
</feature>
<gene>
    <name evidence="13" type="ORF">Vbra_15571</name>
</gene>
<proteinExistence type="inferred from homology"/>
<feature type="region of interest" description="Disordered" evidence="9">
    <location>
        <begin position="623"/>
        <end position="709"/>
    </location>
</feature>
<comment type="subcellular location">
    <subcellularLocation>
        <location evidence="1">Endoplasmic reticulum membrane</location>
        <topology evidence="1">Multi-pass membrane protein</topology>
    </subcellularLocation>
</comment>
<keyword evidence="3 10" id="KW-0812">Transmembrane</keyword>
<dbReference type="InParanoid" id="A0A0G4FJF9"/>
<feature type="transmembrane region" description="Helical" evidence="10">
    <location>
        <begin position="124"/>
        <end position="146"/>
    </location>
</feature>
<feature type="transmembrane region" description="Helical" evidence="10">
    <location>
        <begin position="46"/>
        <end position="63"/>
    </location>
</feature>
<dbReference type="PANTHER" id="PTHR14463">
    <property type="entry name" value="LIPASE MATURATION FACTOR"/>
    <property type="match status" value="1"/>
</dbReference>
<evidence type="ECO:0000256" key="8">
    <source>
        <dbReference type="ARBA" id="ARBA00040643"/>
    </source>
</evidence>
<evidence type="ECO:0000256" key="7">
    <source>
        <dbReference type="ARBA" id="ARBA00023180"/>
    </source>
</evidence>
<comment type="similarity">
    <text evidence="2">Belongs to the lipase maturation factor family.</text>
</comment>
<feature type="transmembrane region" description="Helical" evidence="10">
    <location>
        <begin position="153"/>
        <end position="175"/>
    </location>
</feature>
<dbReference type="STRING" id="1169540.A0A0G4FJF9"/>
<dbReference type="Pfam" id="PF06762">
    <property type="entry name" value="LMF1"/>
    <property type="match status" value="1"/>
</dbReference>
<evidence type="ECO:0000256" key="10">
    <source>
        <dbReference type="SAM" id="Phobius"/>
    </source>
</evidence>
<dbReference type="Pfam" id="PF25179">
    <property type="entry name" value="LMF1_C"/>
    <property type="match status" value="1"/>
</dbReference>
<evidence type="ECO:0000256" key="4">
    <source>
        <dbReference type="ARBA" id="ARBA00022824"/>
    </source>
</evidence>
<evidence type="ECO:0000259" key="11">
    <source>
        <dbReference type="Pfam" id="PF06762"/>
    </source>
</evidence>
<feature type="domain" description="Lipase maturation factor 1/2 C-terminal" evidence="12">
    <location>
        <begin position="425"/>
        <end position="560"/>
    </location>
</feature>
<feature type="compositionally biased region" description="Low complexity" evidence="9">
    <location>
        <begin position="636"/>
        <end position="647"/>
    </location>
</feature>
<protein>
    <recommendedName>
        <fullName evidence="8">Lipase maturation factor 2</fullName>
    </recommendedName>
</protein>
<sequence>MEGREAPIAFLSDSACHFWSGLICVISVASIAWSGCFFSSTVTLRALLAALAAINVAAFASLVPQVDGLISSSGGILPLSSSVSIMQERLAASNEQPLRSPLLYLVLKGCVLFWRGPWSDRPSLAAYAGLVVSVLTLLVTGLWFVPASGMWRLPYVSVAICAVQSLAFLLLFVMYNNFKLTGRDFLNFQWDALLLECNVIGVVGSWACSRHTPLAATLTCHVFRICLFKLMFSSGICKFASSCPKWANHTAMHYHYFTQPLPNPVSWFAHWGPMKAFQCYSTHFLQCLLPIAIFGERFCRLATFVGFTLLMVLIGVTGNYGFFNGLTVAISISLLDDGILKAIAGERNGALLRSVDMSGVCGDFRDLMEWRRRGLPAAVTCLVLLFMLVYVCGNSVPLFRVWRRYRVAPPDWCLWMHDFLAPISLCNSYGLFANMTTSRFEMVFEELHEVDGQMRWVEVDLYYKPGAIDRTPPCIAFGHLPRLDWRLWFVPLRFIKLAALGAQISFGKGAPGWLLAFITKLVKREPAVMRLIDDRRNPWLKGSRPRALRISLWEYFFAPPTGRSMREAISPEGLTDAQGDRGAEVVEPDPQAVEASLNESWQRGQWWIRQHFADVFEHQCATQSESAAARPARQDSSPTTTTTTHPGSGSGLMDMSPSMSMWQHGDMPHSGTCMPSRNSPERPERGETREAPHTGSGRQRRRRSHRDAD</sequence>
<keyword evidence="5 10" id="KW-1133">Transmembrane helix</keyword>
<evidence type="ECO:0000256" key="9">
    <source>
        <dbReference type="SAM" id="MobiDB-lite"/>
    </source>
</evidence>
<dbReference type="Proteomes" id="UP000041254">
    <property type="component" value="Unassembled WGS sequence"/>
</dbReference>
<keyword evidence="7" id="KW-0325">Glycoprotein</keyword>
<evidence type="ECO:0000256" key="5">
    <source>
        <dbReference type="ARBA" id="ARBA00022989"/>
    </source>
</evidence>
<dbReference type="OrthoDB" id="434126at2759"/>
<feature type="transmembrane region" description="Helical" evidence="10">
    <location>
        <begin position="298"/>
        <end position="316"/>
    </location>
</feature>
<evidence type="ECO:0000313" key="13">
    <source>
        <dbReference type="EMBL" id="CEM13756.1"/>
    </source>
</evidence>
<dbReference type="GO" id="GO:0005789">
    <property type="term" value="C:endoplasmic reticulum membrane"/>
    <property type="evidence" value="ECO:0007669"/>
    <property type="project" value="UniProtKB-SubCell"/>
</dbReference>
<evidence type="ECO:0000313" key="14">
    <source>
        <dbReference type="Proteomes" id="UP000041254"/>
    </source>
</evidence>
<evidence type="ECO:0000256" key="1">
    <source>
        <dbReference type="ARBA" id="ARBA00004477"/>
    </source>
</evidence>
<dbReference type="InterPro" id="IPR009613">
    <property type="entry name" value="LMF"/>
</dbReference>
<feature type="domain" description="Lipase maturation factor 1/2 N-terminal" evidence="11">
    <location>
        <begin position="187"/>
        <end position="340"/>
    </location>
</feature>
<feature type="compositionally biased region" description="Basic residues" evidence="9">
    <location>
        <begin position="698"/>
        <end position="709"/>
    </location>
</feature>
<evidence type="ECO:0000259" key="12">
    <source>
        <dbReference type="Pfam" id="PF25179"/>
    </source>
</evidence>
<keyword evidence="14" id="KW-1185">Reference proteome</keyword>
<dbReference type="AlphaFoldDB" id="A0A0G4FJF9"/>
<feature type="transmembrane region" description="Helical" evidence="10">
    <location>
        <begin position="375"/>
        <end position="402"/>
    </location>
</feature>
<dbReference type="PhylomeDB" id="A0A0G4FJF9"/>
<evidence type="ECO:0000256" key="2">
    <source>
        <dbReference type="ARBA" id="ARBA00005512"/>
    </source>
</evidence>
<dbReference type="InterPro" id="IPR057433">
    <property type="entry name" value="LMF1/2_C"/>
</dbReference>
<dbReference type="PANTHER" id="PTHR14463:SF5">
    <property type="entry name" value="LIPASE MATURATION FACTOR 2"/>
    <property type="match status" value="1"/>
</dbReference>
<evidence type="ECO:0000256" key="6">
    <source>
        <dbReference type="ARBA" id="ARBA00023136"/>
    </source>
</evidence>
<name>A0A0G4FJF9_VITBC</name>